<dbReference type="InterPro" id="IPR043168">
    <property type="entry name" value="DegV_C"/>
</dbReference>
<dbReference type="SUPFAM" id="SSF82549">
    <property type="entry name" value="DAK1/DegV-like"/>
    <property type="match status" value="1"/>
</dbReference>
<comment type="function">
    <text evidence="1">May bind long-chain fatty acids, such as palmitate, and may play a role in lipid transport or fatty acid metabolism.</text>
</comment>
<dbReference type="Pfam" id="PF02645">
    <property type="entry name" value="DegV"/>
    <property type="match status" value="1"/>
</dbReference>
<dbReference type="AlphaFoldDB" id="A0A061A9F7"/>
<dbReference type="Gene3D" id="3.40.50.10440">
    <property type="entry name" value="Dihydroxyacetone kinase, domain 1"/>
    <property type="match status" value="1"/>
</dbReference>
<evidence type="ECO:0000313" key="4">
    <source>
        <dbReference type="Proteomes" id="UP000032434"/>
    </source>
</evidence>
<dbReference type="KEGG" id="aoc:Aocu_04570"/>
<organism evidence="3 4">
    <name type="scientific">Acholeplasma oculi</name>
    <dbReference type="NCBI Taxonomy" id="35623"/>
    <lineage>
        <taxon>Bacteria</taxon>
        <taxon>Bacillati</taxon>
        <taxon>Mycoplasmatota</taxon>
        <taxon>Mollicutes</taxon>
        <taxon>Acholeplasmatales</taxon>
        <taxon>Acholeplasmataceae</taxon>
        <taxon>Acholeplasma</taxon>
    </lineage>
</organism>
<sequence length="290" mass="32176">MSKFIILTDSTTDLPQKLADKYQLHVLQLKFNLNGKEYVNFLDGRELDPKLFYDAVRQGAQPTTSQINPDEYISYLTPLLKEGKDILIMSFSSQLSGTYNSARIAADELKEKFPKRKILLLDTKSASLGEGMLVYLTAKAQKEKDLSIEDTLAYGKDLLPHIAHWFTVDDVGHLVRGGRVSKVAGFVAKIANIKPVLHTSDEGKLVPRHKAIGRKRAIKALFDEMVKTAKPGKQTVFIGHGDDLESADLLAGMIKEKYDVEELVINMIGPVIGAHTGQGVLALFFVADHR</sequence>
<dbReference type="InterPro" id="IPR003797">
    <property type="entry name" value="DegV"/>
</dbReference>
<accession>A0A061A9F7</accession>
<dbReference type="InterPro" id="IPR050270">
    <property type="entry name" value="DegV_domain_contain"/>
</dbReference>
<dbReference type="PROSITE" id="PS51482">
    <property type="entry name" value="DEGV"/>
    <property type="match status" value="1"/>
</dbReference>
<dbReference type="PATRIC" id="fig|35623.3.peg.458"/>
<dbReference type="OrthoDB" id="9780660at2"/>
<evidence type="ECO:0000256" key="1">
    <source>
        <dbReference type="ARBA" id="ARBA00003238"/>
    </source>
</evidence>
<dbReference type="PANTHER" id="PTHR33434">
    <property type="entry name" value="DEGV DOMAIN-CONTAINING PROTEIN DR_1986-RELATED"/>
    <property type="match status" value="1"/>
</dbReference>
<dbReference type="EMBL" id="LK028559">
    <property type="protein sequence ID" value="CDR30530.1"/>
    <property type="molecule type" value="Genomic_DNA"/>
</dbReference>
<dbReference type="PANTHER" id="PTHR33434:SF3">
    <property type="entry name" value="DEGV DOMAIN-CONTAINING PROTEIN YITS"/>
    <property type="match status" value="1"/>
</dbReference>
<reference evidence="4" key="1">
    <citation type="submission" date="2014-05" db="EMBL/GenBank/DDBJ databases">
        <authorList>
            <person name="Kube M."/>
        </authorList>
    </citation>
    <scope>NUCLEOTIDE SEQUENCE [LARGE SCALE GENOMIC DNA]</scope>
</reference>
<dbReference type="NCBIfam" id="TIGR00762">
    <property type="entry name" value="DegV"/>
    <property type="match status" value="1"/>
</dbReference>
<dbReference type="HOGENOM" id="CLU_048251_4_1_14"/>
<keyword evidence="2" id="KW-0446">Lipid-binding</keyword>
<keyword evidence="4" id="KW-1185">Reference proteome</keyword>
<name>A0A061A9F7_9MOLU</name>
<protein>
    <submittedName>
        <fullName evidence="3">DAK1/DegV-like protein</fullName>
    </submittedName>
</protein>
<proteinExistence type="predicted"/>
<dbReference type="Proteomes" id="UP000032434">
    <property type="component" value="Chromosome 1"/>
</dbReference>
<dbReference type="STRING" id="35623.Aocu_04570"/>
<dbReference type="Gene3D" id="2.20.28.50">
    <property type="entry name" value="degv family protein"/>
    <property type="match status" value="1"/>
</dbReference>
<dbReference type="FunCoup" id="A0A061A9F7">
    <property type="interactions" value="1"/>
</dbReference>
<evidence type="ECO:0000256" key="2">
    <source>
        <dbReference type="ARBA" id="ARBA00023121"/>
    </source>
</evidence>
<dbReference type="InParanoid" id="A0A061A9F7"/>
<evidence type="ECO:0000313" key="3">
    <source>
        <dbReference type="EMBL" id="CDR30530.1"/>
    </source>
</evidence>
<dbReference type="Gene3D" id="3.30.1180.10">
    <property type="match status" value="1"/>
</dbReference>
<dbReference type="GO" id="GO:0008289">
    <property type="term" value="F:lipid binding"/>
    <property type="evidence" value="ECO:0007669"/>
    <property type="project" value="UniProtKB-KW"/>
</dbReference>
<gene>
    <name evidence="3" type="primary">degV1</name>
    <name evidence="3" type="ORF">Aocu_04570</name>
</gene>
<dbReference type="RefSeq" id="WP_045749068.1">
    <property type="nucleotide sequence ID" value="NZ_FUZK01000003.1"/>
</dbReference>